<dbReference type="PRINTS" id="PR01467">
    <property type="entry name" value="ARGREPRESSOR"/>
</dbReference>
<evidence type="ECO:0000256" key="6">
    <source>
        <dbReference type="ARBA" id="ARBA00023163"/>
    </source>
</evidence>
<dbReference type="NCBIfam" id="TIGR01529">
    <property type="entry name" value="argR_whole"/>
    <property type="match status" value="1"/>
</dbReference>
<keyword evidence="7" id="KW-0055">Arginine biosynthesis</keyword>
<dbReference type="OrthoDB" id="9807089at2"/>
<dbReference type="Proteomes" id="UP000192569">
    <property type="component" value="Chromosome I"/>
</dbReference>
<dbReference type="GO" id="GO:1900079">
    <property type="term" value="P:regulation of arginine biosynthetic process"/>
    <property type="evidence" value="ECO:0007669"/>
    <property type="project" value="UniProtKB-UniRule"/>
</dbReference>
<evidence type="ECO:0000313" key="12">
    <source>
        <dbReference type="Proteomes" id="UP000192569"/>
    </source>
</evidence>
<dbReference type="AlphaFoldDB" id="A0A1W1VZK8"/>
<reference evidence="11 12" key="1">
    <citation type="submission" date="2017-04" db="EMBL/GenBank/DDBJ databases">
        <authorList>
            <person name="Afonso C.L."/>
            <person name="Miller P.J."/>
            <person name="Scott M.A."/>
            <person name="Spackman E."/>
            <person name="Goraichik I."/>
            <person name="Dimitrov K.M."/>
            <person name="Suarez D.L."/>
            <person name="Swayne D.E."/>
        </authorList>
    </citation>
    <scope>NUCLEOTIDE SEQUENCE [LARGE SCALE GENOMIC DNA]</scope>
    <source>
        <strain evidence="11 12">ToBE</strain>
    </source>
</reference>
<dbReference type="InterPro" id="IPR001669">
    <property type="entry name" value="Arg_repress"/>
</dbReference>
<dbReference type="InterPro" id="IPR020899">
    <property type="entry name" value="Arg_repress_C"/>
</dbReference>
<comment type="function">
    <text evidence="7">Regulates arginine biosynthesis genes.</text>
</comment>
<keyword evidence="3 7" id="KW-0963">Cytoplasm</keyword>
<accession>A0A1W1VZK8</accession>
<dbReference type="UniPathway" id="UPA00068"/>
<dbReference type="GO" id="GO:0003700">
    <property type="term" value="F:DNA-binding transcription factor activity"/>
    <property type="evidence" value="ECO:0007669"/>
    <property type="project" value="UniProtKB-UniRule"/>
</dbReference>
<dbReference type="GO" id="GO:0006526">
    <property type="term" value="P:L-arginine biosynthetic process"/>
    <property type="evidence" value="ECO:0007669"/>
    <property type="project" value="UniProtKB-UniPathway"/>
</dbReference>
<evidence type="ECO:0000256" key="1">
    <source>
        <dbReference type="ARBA" id="ARBA00004496"/>
    </source>
</evidence>
<gene>
    <name evidence="7" type="primary">argR</name>
    <name evidence="11" type="ORF">SAMN00808754_2405</name>
</gene>
<organism evidence="11 12">
    <name type="scientific">Thermanaeromonas toyohensis ToBE</name>
    <dbReference type="NCBI Taxonomy" id="698762"/>
    <lineage>
        <taxon>Bacteria</taxon>
        <taxon>Bacillati</taxon>
        <taxon>Bacillota</taxon>
        <taxon>Clostridia</taxon>
        <taxon>Neomoorellales</taxon>
        <taxon>Neomoorellaceae</taxon>
        <taxon>Thermanaeromonas</taxon>
    </lineage>
</organism>
<name>A0A1W1VZK8_9FIRM</name>
<dbReference type="STRING" id="698762.SAMN00808754_2405"/>
<keyword evidence="12" id="KW-1185">Reference proteome</keyword>
<keyword evidence="7" id="KW-0678">Repressor</keyword>
<keyword evidence="6 7" id="KW-0804">Transcription</keyword>
<evidence type="ECO:0000256" key="5">
    <source>
        <dbReference type="ARBA" id="ARBA00023125"/>
    </source>
</evidence>
<dbReference type="GO" id="GO:0003677">
    <property type="term" value="F:DNA binding"/>
    <property type="evidence" value="ECO:0007669"/>
    <property type="project" value="UniProtKB-KW"/>
</dbReference>
<proteinExistence type="inferred from homology"/>
<comment type="subcellular location">
    <subcellularLocation>
        <location evidence="1 7">Cytoplasm</location>
    </subcellularLocation>
</comment>
<evidence type="ECO:0000256" key="8">
    <source>
        <dbReference type="NCBIfam" id="TIGR01529"/>
    </source>
</evidence>
<feature type="domain" description="Arginine repressor C-terminal" evidence="10">
    <location>
        <begin position="81"/>
        <end position="147"/>
    </location>
</feature>
<keyword evidence="7" id="KW-0028">Amino-acid biosynthesis</keyword>
<dbReference type="EMBL" id="LT838272">
    <property type="protein sequence ID" value="SMB98551.1"/>
    <property type="molecule type" value="Genomic_DNA"/>
</dbReference>
<evidence type="ECO:0000259" key="10">
    <source>
        <dbReference type="Pfam" id="PF02863"/>
    </source>
</evidence>
<dbReference type="GO" id="GO:0051259">
    <property type="term" value="P:protein complex oligomerization"/>
    <property type="evidence" value="ECO:0007669"/>
    <property type="project" value="InterPro"/>
</dbReference>
<dbReference type="RefSeq" id="WP_084665940.1">
    <property type="nucleotide sequence ID" value="NZ_LT838272.1"/>
</dbReference>
<dbReference type="HAMAP" id="MF_00173">
    <property type="entry name" value="Arg_repressor"/>
    <property type="match status" value="1"/>
</dbReference>
<dbReference type="InterPro" id="IPR020900">
    <property type="entry name" value="Arg_repress_DNA-bd"/>
</dbReference>
<dbReference type="GO" id="GO:0034618">
    <property type="term" value="F:arginine binding"/>
    <property type="evidence" value="ECO:0007669"/>
    <property type="project" value="InterPro"/>
</dbReference>
<dbReference type="Gene3D" id="3.30.1360.40">
    <property type="match status" value="1"/>
</dbReference>
<evidence type="ECO:0000256" key="2">
    <source>
        <dbReference type="ARBA" id="ARBA00008316"/>
    </source>
</evidence>
<evidence type="ECO:0000256" key="7">
    <source>
        <dbReference type="HAMAP-Rule" id="MF_00173"/>
    </source>
</evidence>
<evidence type="ECO:0000256" key="3">
    <source>
        <dbReference type="ARBA" id="ARBA00022490"/>
    </source>
</evidence>
<protein>
    <recommendedName>
        <fullName evidence="7 8">Arginine repressor</fullName>
    </recommendedName>
</protein>
<sequence length="154" mass="17568">MDKAARQRLILGIITEKPVATQWQLTQELKKRGLKVTQATVSRDIKELGLIKVPFGENRYRYALPPEDRRSNPYLRLERLFQDSVLKVDFSENLVVIRTLPGTAHAVASCIDQVEWPEIIGTVAGDDTILVIVRPKEAVPGILERFHALLHHRR</sequence>
<dbReference type="Gene3D" id="1.10.10.10">
    <property type="entry name" value="Winged helix-like DNA-binding domain superfamily/Winged helix DNA-binding domain"/>
    <property type="match status" value="1"/>
</dbReference>
<dbReference type="SUPFAM" id="SSF46785">
    <property type="entry name" value="Winged helix' DNA-binding domain"/>
    <property type="match status" value="1"/>
</dbReference>
<dbReference type="GO" id="GO:0005737">
    <property type="term" value="C:cytoplasm"/>
    <property type="evidence" value="ECO:0007669"/>
    <property type="project" value="UniProtKB-SubCell"/>
</dbReference>
<evidence type="ECO:0000259" key="9">
    <source>
        <dbReference type="Pfam" id="PF01316"/>
    </source>
</evidence>
<dbReference type="InterPro" id="IPR036388">
    <property type="entry name" value="WH-like_DNA-bd_sf"/>
</dbReference>
<dbReference type="PANTHER" id="PTHR34471:SF1">
    <property type="entry name" value="ARGININE REPRESSOR"/>
    <property type="match status" value="1"/>
</dbReference>
<keyword evidence="5 7" id="KW-0238">DNA-binding</keyword>
<comment type="similarity">
    <text evidence="2 7">Belongs to the ArgR family.</text>
</comment>
<dbReference type="InterPro" id="IPR036251">
    <property type="entry name" value="Arg_repress_C_sf"/>
</dbReference>
<feature type="domain" description="Arginine repressor DNA-binding" evidence="9">
    <location>
        <begin position="1"/>
        <end position="69"/>
    </location>
</feature>
<dbReference type="InterPro" id="IPR036390">
    <property type="entry name" value="WH_DNA-bd_sf"/>
</dbReference>
<dbReference type="Pfam" id="PF02863">
    <property type="entry name" value="Arg_repressor_C"/>
    <property type="match status" value="1"/>
</dbReference>
<dbReference type="PANTHER" id="PTHR34471">
    <property type="entry name" value="ARGININE REPRESSOR"/>
    <property type="match status" value="1"/>
</dbReference>
<dbReference type="SUPFAM" id="SSF55252">
    <property type="entry name" value="C-terminal domain of arginine repressor"/>
    <property type="match status" value="1"/>
</dbReference>
<keyword evidence="4 7" id="KW-0805">Transcription regulation</keyword>
<evidence type="ECO:0000313" key="11">
    <source>
        <dbReference type="EMBL" id="SMB98551.1"/>
    </source>
</evidence>
<evidence type="ECO:0000256" key="4">
    <source>
        <dbReference type="ARBA" id="ARBA00023015"/>
    </source>
</evidence>
<comment type="pathway">
    <text evidence="7">Amino-acid biosynthesis; L-arginine biosynthesis [regulation].</text>
</comment>
<dbReference type="Pfam" id="PF01316">
    <property type="entry name" value="Arg_repressor"/>
    <property type="match status" value="1"/>
</dbReference>